<gene>
    <name evidence="3" type="ORF">HAX54_007807</name>
</gene>
<accession>A0ABS8RI44</accession>
<evidence type="ECO:0000313" key="4">
    <source>
        <dbReference type="Proteomes" id="UP000823775"/>
    </source>
</evidence>
<dbReference type="PANTHER" id="PTHR13904">
    <property type="entry name" value="PRE-MRNA SPLICING FACTOR PRP31"/>
    <property type="match status" value="1"/>
</dbReference>
<feature type="domain" description="Nop" evidence="2">
    <location>
        <begin position="192"/>
        <end position="291"/>
    </location>
</feature>
<dbReference type="SUPFAM" id="SSF89124">
    <property type="entry name" value="Nop domain"/>
    <property type="match status" value="1"/>
</dbReference>
<dbReference type="InterPro" id="IPR042239">
    <property type="entry name" value="Nop_C"/>
</dbReference>
<dbReference type="EMBL" id="JACEIK010000014">
    <property type="protein sequence ID" value="MCD7446492.1"/>
    <property type="molecule type" value="Genomic_DNA"/>
</dbReference>
<dbReference type="PROSITE" id="PS51358">
    <property type="entry name" value="NOP"/>
    <property type="match status" value="1"/>
</dbReference>
<dbReference type="SMART" id="SM00931">
    <property type="entry name" value="NOSIC"/>
    <property type="match status" value="1"/>
</dbReference>
<dbReference type="InterPro" id="IPR002687">
    <property type="entry name" value="Nop_dom"/>
</dbReference>
<evidence type="ECO:0000313" key="3">
    <source>
        <dbReference type="EMBL" id="MCD7446492.1"/>
    </source>
</evidence>
<sequence length="330" mass="37301">MDLCSLRRSLVYPKDNGDSCGFFVADLEELSDYVVDLEIAEQIEEDGKVDDDDIDNVSKLQKSPNYIDIMQKIDDANVRSKGKTVLLEVDDDPEHHLIVACIALSVDTENEIVIIHNFIRDKYGLRFPELVSIVPQPIDYARVVRKIGCQLDLTLVDLEGLLPSANNQDCLCRGINYQKKILQFAENHTWYIAPNLSVVVGNVVAAKLMEFAAGGLWSLAKMPLCDVEEQGILIKVKYSRVHLLPLGSKRQLVARKCIFAARMDSIRGDPTGEYGRSLIEEILKRIERWQNPPPIPIPTDSEHCKRRGWPCSSEEEEKKHLVLNHPKASK</sequence>
<name>A0ABS8RI44_DATST</name>
<dbReference type="InterPro" id="IPR012976">
    <property type="entry name" value="NOSIC"/>
</dbReference>
<dbReference type="PANTHER" id="PTHR13904:SF0">
    <property type="entry name" value="U4_U6 SMALL NUCLEAR RIBONUCLEOPROTEIN PRP31"/>
    <property type="match status" value="1"/>
</dbReference>
<protein>
    <recommendedName>
        <fullName evidence="2">Nop domain-containing protein</fullName>
    </recommendedName>
</protein>
<evidence type="ECO:0000259" key="2">
    <source>
        <dbReference type="PROSITE" id="PS51358"/>
    </source>
</evidence>
<feature type="region of interest" description="Disordered" evidence="1">
    <location>
        <begin position="291"/>
        <end position="330"/>
    </location>
</feature>
<dbReference type="Proteomes" id="UP000823775">
    <property type="component" value="Unassembled WGS sequence"/>
</dbReference>
<proteinExistence type="predicted"/>
<evidence type="ECO:0000256" key="1">
    <source>
        <dbReference type="SAM" id="MobiDB-lite"/>
    </source>
</evidence>
<dbReference type="InterPro" id="IPR036070">
    <property type="entry name" value="Nop_dom_sf"/>
</dbReference>
<organism evidence="3 4">
    <name type="scientific">Datura stramonium</name>
    <name type="common">Jimsonweed</name>
    <name type="synonym">Common thornapple</name>
    <dbReference type="NCBI Taxonomy" id="4076"/>
    <lineage>
        <taxon>Eukaryota</taxon>
        <taxon>Viridiplantae</taxon>
        <taxon>Streptophyta</taxon>
        <taxon>Embryophyta</taxon>
        <taxon>Tracheophyta</taxon>
        <taxon>Spermatophyta</taxon>
        <taxon>Magnoliopsida</taxon>
        <taxon>eudicotyledons</taxon>
        <taxon>Gunneridae</taxon>
        <taxon>Pentapetalae</taxon>
        <taxon>asterids</taxon>
        <taxon>lamiids</taxon>
        <taxon>Solanales</taxon>
        <taxon>Solanaceae</taxon>
        <taxon>Solanoideae</taxon>
        <taxon>Datureae</taxon>
        <taxon>Datura</taxon>
    </lineage>
</organism>
<keyword evidence="4" id="KW-1185">Reference proteome</keyword>
<comment type="caution">
    <text evidence="3">The sequence shown here is derived from an EMBL/GenBank/DDBJ whole genome shotgun (WGS) entry which is preliminary data.</text>
</comment>
<reference evidence="3 4" key="1">
    <citation type="journal article" date="2021" name="BMC Genomics">
        <title>Datura genome reveals duplications of psychoactive alkaloid biosynthetic genes and high mutation rate following tissue culture.</title>
        <authorList>
            <person name="Rajewski A."/>
            <person name="Carter-House D."/>
            <person name="Stajich J."/>
            <person name="Litt A."/>
        </authorList>
    </citation>
    <scope>NUCLEOTIDE SEQUENCE [LARGE SCALE GENOMIC DNA]</scope>
    <source>
        <strain evidence="3">AR-01</strain>
    </source>
</reference>
<dbReference type="Pfam" id="PF01798">
    <property type="entry name" value="Nop"/>
    <property type="match status" value="3"/>
</dbReference>
<dbReference type="Gene3D" id="1.10.287.4070">
    <property type="match status" value="1"/>
</dbReference>
<dbReference type="InterPro" id="IPR027105">
    <property type="entry name" value="Prp31"/>
</dbReference>
<dbReference type="Gene3D" id="1.10.246.90">
    <property type="entry name" value="Nop domain"/>
    <property type="match status" value="2"/>
</dbReference>